<dbReference type="SUPFAM" id="SSF46689">
    <property type="entry name" value="Homeodomain-like"/>
    <property type="match status" value="1"/>
</dbReference>
<dbReference type="EMBL" id="CP019791">
    <property type="protein sequence ID" value="AQT70024.1"/>
    <property type="molecule type" value="Genomic_DNA"/>
</dbReference>
<sequence>MGGYSNSEQTREALIDAAGELAAEFGFANVSTRAIAEKANQNIGSIHYHFGGKDKLFEEVMRSALQRYRDNPISKILDNFAGRLDEPSVQSEAIRQIVHRSIICAFGLKERWWNERVLYQAVHSKNPLRDLLRRELIDPDIKDMMRLLKHIKPDISEEDALLHIKILEGPVILHAQHFEESLSESRRSYTEEYLKKLEDVLVRSFQLYWGLPLDK</sequence>
<gene>
    <name evidence="4" type="primary">yttP</name>
    <name evidence="4" type="ORF">STSP2_03226</name>
</gene>
<dbReference type="AlphaFoldDB" id="A0A1U9NQL0"/>
<dbReference type="PANTHER" id="PTHR30055">
    <property type="entry name" value="HTH-TYPE TRANSCRIPTIONAL REGULATOR RUTR"/>
    <property type="match status" value="1"/>
</dbReference>
<dbReference type="PANTHER" id="PTHR30055:SF235">
    <property type="entry name" value="TRANSCRIPTIONAL REGULATORY PROTEIN"/>
    <property type="match status" value="1"/>
</dbReference>
<dbReference type="RefSeq" id="WP_146663655.1">
    <property type="nucleotide sequence ID" value="NZ_CP019791.1"/>
</dbReference>
<dbReference type="PRINTS" id="PR00455">
    <property type="entry name" value="HTHTETR"/>
</dbReference>
<dbReference type="InterPro" id="IPR009057">
    <property type="entry name" value="Homeodomain-like_sf"/>
</dbReference>
<dbReference type="PROSITE" id="PS01081">
    <property type="entry name" value="HTH_TETR_1"/>
    <property type="match status" value="1"/>
</dbReference>
<dbReference type="Pfam" id="PF00440">
    <property type="entry name" value="TetR_N"/>
    <property type="match status" value="1"/>
</dbReference>
<organism evidence="4 5">
    <name type="scientific">Anaerohalosphaera lusitana</name>
    <dbReference type="NCBI Taxonomy" id="1936003"/>
    <lineage>
        <taxon>Bacteria</taxon>
        <taxon>Pseudomonadati</taxon>
        <taxon>Planctomycetota</taxon>
        <taxon>Phycisphaerae</taxon>
        <taxon>Sedimentisphaerales</taxon>
        <taxon>Anaerohalosphaeraceae</taxon>
        <taxon>Anaerohalosphaera</taxon>
    </lineage>
</organism>
<feature type="DNA-binding region" description="H-T-H motif" evidence="2">
    <location>
        <begin position="31"/>
        <end position="50"/>
    </location>
</feature>
<name>A0A1U9NQL0_9BACT</name>
<reference evidence="5" key="1">
    <citation type="submission" date="2017-02" db="EMBL/GenBank/DDBJ databases">
        <title>Comparative genomics and description of representatives of a novel lineage of planctomycetes thriving in anoxic sediments.</title>
        <authorList>
            <person name="Spring S."/>
            <person name="Bunk B."/>
            <person name="Sproer C."/>
        </authorList>
    </citation>
    <scope>NUCLEOTIDE SEQUENCE [LARGE SCALE GENOMIC DNA]</scope>
    <source>
        <strain evidence="5">ST-NAGAB-D1</strain>
    </source>
</reference>
<dbReference type="InterPro" id="IPR050109">
    <property type="entry name" value="HTH-type_TetR-like_transc_reg"/>
</dbReference>
<dbReference type="Proteomes" id="UP000189674">
    <property type="component" value="Chromosome"/>
</dbReference>
<dbReference type="STRING" id="1936003.STSP2_03226"/>
<evidence type="ECO:0000256" key="1">
    <source>
        <dbReference type="ARBA" id="ARBA00023125"/>
    </source>
</evidence>
<dbReference type="GO" id="GO:0000976">
    <property type="term" value="F:transcription cis-regulatory region binding"/>
    <property type="evidence" value="ECO:0007669"/>
    <property type="project" value="TreeGrafter"/>
</dbReference>
<dbReference type="InterPro" id="IPR023772">
    <property type="entry name" value="DNA-bd_HTH_TetR-type_CS"/>
</dbReference>
<evidence type="ECO:0000313" key="4">
    <source>
        <dbReference type="EMBL" id="AQT70024.1"/>
    </source>
</evidence>
<keyword evidence="5" id="KW-1185">Reference proteome</keyword>
<dbReference type="PROSITE" id="PS50977">
    <property type="entry name" value="HTH_TETR_2"/>
    <property type="match status" value="1"/>
</dbReference>
<dbReference type="InterPro" id="IPR001647">
    <property type="entry name" value="HTH_TetR"/>
</dbReference>
<dbReference type="Gene3D" id="1.10.357.10">
    <property type="entry name" value="Tetracycline Repressor, domain 2"/>
    <property type="match status" value="1"/>
</dbReference>
<dbReference type="KEGG" id="alus:STSP2_03226"/>
<dbReference type="GO" id="GO:0003700">
    <property type="term" value="F:DNA-binding transcription factor activity"/>
    <property type="evidence" value="ECO:0007669"/>
    <property type="project" value="TreeGrafter"/>
</dbReference>
<proteinExistence type="predicted"/>
<feature type="domain" description="HTH tetR-type" evidence="3">
    <location>
        <begin position="8"/>
        <end position="68"/>
    </location>
</feature>
<accession>A0A1U9NQL0</accession>
<keyword evidence="1 2" id="KW-0238">DNA-binding</keyword>
<evidence type="ECO:0000313" key="5">
    <source>
        <dbReference type="Proteomes" id="UP000189674"/>
    </source>
</evidence>
<evidence type="ECO:0000259" key="3">
    <source>
        <dbReference type="PROSITE" id="PS50977"/>
    </source>
</evidence>
<dbReference type="OrthoDB" id="9780939at2"/>
<protein>
    <submittedName>
        <fullName evidence="4">Stress response protein YttP</fullName>
    </submittedName>
</protein>
<evidence type="ECO:0000256" key="2">
    <source>
        <dbReference type="PROSITE-ProRule" id="PRU00335"/>
    </source>
</evidence>